<organism evidence="2 3">
    <name type="scientific">Streptomyces roseolilacinus</name>
    <dbReference type="NCBI Taxonomy" id="66904"/>
    <lineage>
        <taxon>Bacteria</taxon>
        <taxon>Bacillati</taxon>
        <taxon>Actinomycetota</taxon>
        <taxon>Actinomycetes</taxon>
        <taxon>Kitasatosporales</taxon>
        <taxon>Streptomycetaceae</taxon>
        <taxon>Streptomyces</taxon>
    </lineage>
</organism>
<name>A0A918EMT2_9ACTN</name>
<feature type="region of interest" description="Disordered" evidence="1">
    <location>
        <begin position="1"/>
        <end position="75"/>
    </location>
</feature>
<dbReference type="EMBL" id="BMSV01000020">
    <property type="protein sequence ID" value="GGQ33012.1"/>
    <property type="molecule type" value="Genomic_DNA"/>
</dbReference>
<feature type="compositionally biased region" description="Basic and acidic residues" evidence="1">
    <location>
        <begin position="9"/>
        <end position="24"/>
    </location>
</feature>
<proteinExistence type="predicted"/>
<keyword evidence="3" id="KW-1185">Reference proteome</keyword>
<gene>
    <name evidence="2" type="ORF">GCM10010249_59470</name>
</gene>
<protein>
    <submittedName>
        <fullName evidence="2">Uncharacterized protein</fullName>
    </submittedName>
</protein>
<reference evidence="2" key="1">
    <citation type="journal article" date="2014" name="Int. J. Syst. Evol. Microbiol.">
        <title>Complete genome sequence of Corynebacterium casei LMG S-19264T (=DSM 44701T), isolated from a smear-ripened cheese.</title>
        <authorList>
            <consortium name="US DOE Joint Genome Institute (JGI-PGF)"/>
            <person name="Walter F."/>
            <person name="Albersmeier A."/>
            <person name="Kalinowski J."/>
            <person name="Ruckert C."/>
        </authorList>
    </citation>
    <scope>NUCLEOTIDE SEQUENCE</scope>
    <source>
        <strain evidence="2">JCM 4335</strain>
    </source>
</reference>
<dbReference type="AlphaFoldDB" id="A0A918EMT2"/>
<accession>A0A918EMT2</accession>
<evidence type="ECO:0000313" key="2">
    <source>
        <dbReference type="EMBL" id="GGQ33012.1"/>
    </source>
</evidence>
<evidence type="ECO:0000256" key="1">
    <source>
        <dbReference type="SAM" id="MobiDB-lite"/>
    </source>
</evidence>
<comment type="caution">
    <text evidence="2">The sequence shown here is derived from an EMBL/GenBank/DDBJ whole genome shotgun (WGS) entry which is preliminary data.</text>
</comment>
<reference evidence="2" key="2">
    <citation type="submission" date="2020-09" db="EMBL/GenBank/DDBJ databases">
        <authorList>
            <person name="Sun Q."/>
            <person name="Ohkuma M."/>
        </authorList>
    </citation>
    <scope>NUCLEOTIDE SEQUENCE</scope>
    <source>
        <strain evidence="2">JCM 4335</strain>
    </source>
</reference>
<evidence type="ECO:0000313" key="3">
    <source>
        <dbReference type="Proteomes" id="UP000654123"/>
    </source>
</evidence>
<dbReference type="Proteomes" id="UP000654123">
    <property type="component" value="Unassembled WGS sequence"/>
</dbReference>
<sequence>MAHCPTIADRVDGQGERGRRRLDGSGRATGSARPSETGQVGPGKAVSWIAGFGGPQDRPTRAEGRPNGMITADTTAPPRRAYRLLSAYKDFRALLFSDSNLSEKRRWQGAVEDLRRRAPAPGR</sequence>